<feature type="transmembrane region" description="Helical" evidence="1">
    <location>
        <begin position="7"/>
        <end position="30"/>
    </location>
</feature>
<dbReference type="eggNOG" id="ENOG502Z9T8">
    <property type="taxonomic scope" value="Bacteria"/>
</dbReference>
<keyword evidence="1" id="KW-0472">Membrane</keyword>
<evidence type="ECO:0000256" key="1">
    <source>
        <dbReference type="SAM" id="Phobius"/>
    </source>
</evidence>
<keyword evidence="1" id="KW-1133">Transmembrane helix</keyword>
<dbReference type="STRING" id="177439.DP0864"/>
<dbReference type="AlphaFoldDB" id="Q6APY0"/>
<protein>
    <recommendedName>
        <fullName evidence="2">Flavinylation-associated cytochrome domain-containing protein</fullName>
    </recommendedName>
</protein>
<feature type="transmembrane region" description="Helical" evidence="1">
    <location>
        <begin position="50"/>
        <end position="70"/>
    </location>
</feature>
<keyword evidence="4" id="KW-1185">Reference proteome</keyword>
<accession>Q6APY0</accession>
<feature type="transmembrane region" description="Helical" evidence="1">
    <location>
        <begin position="91"/>
        <end position="109"/>
    </location>
</feature>
<dbReference type="RefSeq" id="WP_011188107.1">
    <property type="nucleotide sequence ID" value="NC_006138.1"/>
</dbReference>
<evidence type="ECO:0000259" key="2">
    <source>
        <dbReference type="Pfam" id="PF14358"/>
    </source>
</evidence>
<dbReference type="Proteomes" id="UP000000602">
    <property type="component" value="Chromosome"/>
</dbReference>
<evidence type="ECO:0000313" key="3">
    <source>
        <dbReference type="EMBL" id="CAG35593.1"/>
    </source>
</evidence>
<organism evidence="3 4">
    <name type="scientific">Desulfotalea psychrophila (strain LSv54 / DSM 12343)</name>
    <dbReference type="NCBI Taxonomy" id="177439"/>
    <lineage>
        <taxon>Bacteria</taxon>
        <taxon>Pseudomonadati</taxon>
        <taxon>Thermodesulfobacteriota</taxon>
        <taxon>Desulfobulbia</taxon>
        <taxon>Desulfobulbales</taxon>
        <taxon>Desulfocapsaceae</taxon>
        <taxon>Desulfotalea</taxon>
    </lineage>
</organism>
<dbReference type="OrthoDB" id="9793491at2"/>
<reference evidence="4" key="1">
    <citation type="journal article" date="2004" name="Environ. Microbiol.">
        <title>The genome of Desulfotalea psychrophila, a sulfate-reducing bacterium from permanently cold Arctic sediments.</title>
        <authorList>
            <person name="Rabus R."/>
            <person name="Ruepp A."/>
            <person name="Frickey T."/>
            <person name="Rattei T."/>
            <person name="Fartmann B."/>
            <person name="Stark M."/>
            <person name="Bauer M."/>
            <person name="Zibat A."/>
            <person name="Lombardot T."/>
            <person name="Becker I."/>
            <person name="Amann J."/>
            <person name="Gellner K."/>
            <person name="Teeling H."/>
            <person name="Leuschner W.D."/>
            <person name="Gloeckner F.-O."/>
            <person name="Lupas A.N."/>
            <person name="Amann R."/>
            <person name="Klenk H.-P."/>
        </authorList>
    </citation>
    <scope>NUCLEOTIDE SEQUENCE [LARGE SCALE GENOMIC DNA]</scope>
    <source>
        <strain evidence="4">DSM 12343 / LSv54</strain>
    </source>
</reference>
<keyword evidence="1" id="KW-0812">Transmembrane</keyword>
<proteinExistence type="predicted"/>
<dbReference type="Pfam" id="PF14358">
    <property type="entry name" value="DUF4405"/>
    <property type="match status" value="1"/>
</dbReference>
<dbReference type="KEGG" id="dps:DP0864"/>
<feature type="domain" description="Flavinylation-associated cytochrome" evidence="2">
    <location>
        <begin position="4"/>
        <end position="69"/>
    </location>
</feature>
<dbReference type="HOGENOM" id="CLU_089995_0_0_7"/>
<evidence type="ECO:0000313" key="4">
    <source>
        <dbReference type="Proteomes" id="UP000000602"/>
    </source>
</evidence>
<name>Q6APY0_DESPS</name>
<dbReference type="InterPro" id="IPR025517">
    <property type="entry name" value="DUF4405"/>
</dbReference>
<sequence>MRQIVSLLLLVSGIMEVFTSVVLYIVPAGRVAYWSGYRFLWLSKEQWGDMHITLGVLFLLAAVLHCFVNIRSIVNYFRNKARKFSFFNTKFLIALILSLYVAIGTLYRLTPMNYVLTWGEEFSQTANQKYGEPPYGHAEMSSLTMFCKRMNLDLDRASELLTANGIQFAGPATPISEIAVENGRIPQDIYQIIRSAKAQPKVRQNGQGQISAKVTPIFPDLPPAGFGNMTIGSICQQYEVLPSHLLAELQNRGLLIDEMDTVKEVGVKNNTSPMTVFELIHEVLVPPAPATKI</sequence>
<gene>
    <name evidence="3" type="ordered locus">DP0864</name>
</gene>
<dbReference type="EMBL" id="CR522870">
    <property type="protein sequence ID" value="CAG35593.1"/>
    <property type="molecule type" value="Genomic_DNA"/>
</dbReference>